<proteinExistence type="predicted"/>
<keyword evidence="2" id="KW-1133">Transmembrane helix</keyword>
<sequence>MADYTDRPVAVAGGGLRRISWGAIIAGTILILVFQILLALLGLGIGLATVDPASSDTPSLATFGSASGIWALITVLLATFAGAYAAARFAGTPSRRDGALHGITTWATATLVAVYVLSTSATGLVSTAFGALGSTVSSLGSTVTSLVPGSLDALPPQLRTQAEQLLQRGQNEAQQAANTVQNEAQQAANNVRQAAGTQDLGAALGEVVKGLGQNATPEERQAAVQAISSQAGISQQEAEQRLTQFQGQYDQAVEQARQAADQAAKVASTTAFVAFVGLVLGMIVAALGGMVGRPARTVGYYRD</sequence>
<dbReference type="OrthoDB" id="7276301at2"/>
<feature type="transmembrane region" description="Helical" evidence="2">
    <location>
        <begin position="271"/>
        <end position="292"/>
    </location>
</feature>
<accession>A0A1H0J7M7</accession>
<evidence type="ECO:0000313" key="3">
    <source>
        <dbReference type="EMBL" id="SDO39745.1"/>
    </source>
</evidence>
<keyword evidence="2" id="KW-0812">Transmembrane</keyword>
<evidence type="ECO:0008006" key="5">
    <source>
        <dbReference type="Google" id="ProtNLM"/>
    </source>
</evidence>
<keyword evidence="1" id="KW-0175">Coiled coil</keyword>
<feature type="coiled-coil region" evidence="1">
    <location>
        <begin position="159"/>
        <end position="190"/>
    </location>
</feature>
<keyword evidence="4" id="KW-1185">Reference proteome</keyword>
<dbReference type="Proteomes" id="UP000198793">
    <property type="component" value="Unassembled WGS sequence"/>
</dbReference>
<feature type="transmembrane region" description="Helical" evidence="2">
    <location>
        <begin position="21"/>
        <end position="48"/>
    </location>
</feature>
<dbReference type="RefSeq" id="WP_090674231.1">
    <property type="nucleotide sequence ID" value="NZ_FNIT01000006.1"/>
</dbReference>
<keyword evidence="2" id="KW-0472">Membrane</keyword>
<gene>
    <name evidence="3" type="ORF">SAMN05192530_10644</name>
</gene>
<protein>
    <recommendedName>
        <fullName evidence="5">PhnA-like protein</fullName>
    </recommendedName>
</protein>
<dbReference type="AlphaFoldDB" id="A0A1H0J7M7"/>
<dbReference type="STRING" id="1166073.SAMN05192530_10644"/>
<evidence type="ECO:0000313" key="4">
    <source>
        <dbReference type="Proteomes" id="UP000198793"/>
    </source>
</evidence>
<feature type="coiled-coil region" evidence="1">
    <location>
        <begin position="235"/>
        <end position="262"/>
    </location>
</feature>
<dbReference type="EMBL" id="FNIT01000006">
    <property type="protein sequence ID" value="SDO39745.1"/>
    <property type="molecule type" value="Genomic_DNA"/>
</dbReference>
<reference evidence="3 4" key="1">
    <citation type="submission" date="2016-10" db="EMBL/GenBank/DDBJ databases">
        <authorList>
            <person name="de Groot N.N."/>
        </authorList>
    </citation>
    <scope>NUCLEOTIDE SEQUENCE [LARGE SCALE GENOMIC DNA]</scope>
    <source>
        <strain evidence="4">L7-484,KACC 16230,DSM 25025</strain>
    </source>
</reference>
<name>A0A1H0J7M7_9HYPH</name>
<feature type="transmembrane region" description="Helical" evidence="2">
    <location>
        <begin position="68"/>
        <end position="87"/>
    </location>
</feature>
<organism evidence="3 4">
    <name type="scientific">Aureimonas jatrophae</name>
    <dbReference type="NCBI Taxonomy" id="1166073"/>
    <lineage>
        <taxon>Bacteria</taxon>
        <taxon>Pseudomonadati</taxon>
        <taxon>Pseudomonadota</taxon>
        <taxon>Alphaproteobacteria</taxon>
        <taxon>Hyphomicrobiales</taxon>
        <taxon>Aurantimonadaceae</taxon>
        <taxon>Aureimonas</taxon>
    </lineage>
</organism>
<evidence type="ECO:0000256" key="2">
    <source>
        <dbReference type="SAM" id="Phobius"/>
    </source>
</evidence>
<evidence type="ECO:0000256" key="1">
    <source>
        <dbReference type="SAM" id="Coils"/>
    </source>
</evidence>